<evidence type="ECO:0008006" key="3">
    <source>
        <dbReference type="Google" id="ProtNLM"/>
    </source>
</evidence>
<dbReference type="GO" id="GO:0043565">
    <property type="term" value="F:sequence-specific DNA binding"/>
    <property type="evidence" value="ECO:0007669"/>
    <property type="project" value="InterPro"/>
</dbReference>
<dbReference type="OrthoDB" id="1260127at2"/>
<dbReference type="SUPFAM" id="SSF48295">
    <property type="entry name" value="TrpR-like"/>
    <property type="match status" value="1"/>
</dbReference>
<gene>
    <name evidence="1" type="ORF">SAMN05444408_104226</name>
</gene>
<reference evidence="2" key="1">
    <citation type="submission" date="2016-11" db="EMBL/GenBank/DDBJ databases">
        <authorList>
            <person name="Varghese N."/>
            <person name="Submissions S."/>
        </authorList>
    </citation>
    <scope>NUCLEOTIDE SEQUENCE [LARGE SCALE GENOMIC DNA]</scope>
    <source>
        <strain evidence="2">DSM 26898</strain>
    </source>
</reference>
<keyword evidence="2" id="KW-1185">Reference proteome</keyword>
<evidence type="ECO:0000313" key="2">
    <source>
        <dbReference type="Proteomes" id="UP000184236"/>
    </source>
</evidence>
<dbReference type="InterPro" id="IPR010921">
    <property type="entry name" value="Trp_repressor/repl_initiator"/>
</dbReference>
<dbReference type="Proteomes" id="UP000184236">
    <property type="component" value="Unassembled WGS sequence"/>
</dbReference>
<protein>
    <recommendedName>
        <fullName evidence="3">Helix-turn-helix domain-containing protein</fullName>
    </recommendedName>
</protein>
<accession>A0A1M4WK20</accession>
<sequence length="114" mass="13534">MERSVPNYKKIFEDIISRKCPEKYTLCEHILNKQEISAMDVLRLNDIIFDKKTGSDLTNQKHKNYDSYTITEILNYQKENNLSNVAVSRHFNLSRSTVSKWRKTFSLQQNNNFL</sequence>
<proteinExistence type="predicted"/>
<name>A0A1M4WK20_9FLAO</name>
<dbReference type="AlphaFoldDB" id="A0A1M4WK20"/>
<dbReference type="EMBL" id="FQVO01000004">
    <property type="protein sequence ID" value="SHE81599.1"/>
    <property type="molecule type" value="Genomic_DNA"/>
</dbReference>
<dbReference type="Gene3D" id="1.10.10.60">
    <property type="entry name" value="Homeodomain-like"/>
    <property type="match status" value="1"/>
</dbReference>
<dbReference type="RefSeq" id="WP_072884236.1">
    <property type="nucleotide sequence ID" value="NZ_FQVO01000004.1"/>
</dbReference>
<organism evidence="1 2">
    <name type="scientific">Chryseobacterium takakiae</name>
    <dbReference type="NCBI Taxonomy" id="1302685"/>
    <lineage>
        <taxon>Bacteria</taxon>
        <taxon>Pseudomonadati</taxon>
        <taxon>Bacteroidota</taxon>
        <taxon>Flavobacteriia</taxon>
        <taxon>Flavobacteriales</taxon>
        <taxon>Weeksellaceae</taxon>
        <taxon>Chryseobacterium group</taxon>
        <taxon>Chryseobacterium</taxon>
    </lineage>
</organism>
<evidence type="ECO:0000313" key="1">
    <source>
        <dbReference type="EMBL" id="SHE81599.1"/>
    </source>
</evidence>